<evidence type="ECO:0000256" key="11">
    <source>
        <dbReference type="ARBA" id="ARBA00022741"/>
    </source>
</evidence>
<dbReference type="GO" id="GO:0008254">
    <property type="term" value="F:3'-nucleotidase activity"/>
    <property type="evidence" value="ECO:0007669"/>
    <property type="project" value="UniProtKB-EC"/>
</dbReference>
<dbReference type="InterPro" id="IPR006179">
    <property type="entry name" value="5_nucleotidase/apyrase"/>
</dbReference>
<evidence type="ECO:0000256" key="10">
    <source>
        <dbReference type="ARBA" id="ARBA00022729"/>
    </source>
</evidence>
<dbReference type="PROSITE" id="PS00786">
    <property type="entry name" value="5_NUCLEOTIDASE_2"/>
    <property type="match status" value="1"/>
</dbReference>
<keyword evidence="9" id="KW-0479">Metal-binding</keyword>
<dbReference type="SUPFAM" id="SSF56300">
    <property type="entry name" value="Metallo-dependent phosphatases"/>
    <property type="match status" value="1"/>
</dbReference>
<feature type="domain" description="Calcineurin-like phosphoesterase" evidence="17">
    <location>
        <begin position="67"/>
        <end position="303"/>
    </location>
</feature>
<dbReference type="Gene3D" id="3.90.780.10">
    <property type="entry name" value="5'-Nucleotidase, C-terminal domain"/>
    <property type="match status" value="1"/>
</dbReference>
<evidence type="ECO:0000313" key="20">
    <source>
        <dbReference type="Proteomes" id="UP000032871"/>
    </source>
</evidence>
<keyword evidence="12" id="KW-0574">Periplasm</keyword>
<dbReference type="InterPro" id="IPR029052">
    <property type="entry name" value="Metallo-depent_PP-like"/>
</dbReference>
<dbReference type="GO" id="GO:0030288">
    <property type="term" value="C:outer membrane-bounded periplasmic space"/>
    <property type="evidence" value="ECO:0007669"/>
    <property type="project" value="TreeGrafter"/>
</dbReference>
<dbReference type="InterPro" id="IPR006294">
    <property type="entry name" value="Cyc_nuc_PDE_nucleotidase"/>
</dbReference>
<dbReference type="STRING" id="739.GCA_001059425_00443"/>
<evidence type="ECO:0000256" key="12">
    <source>
        <dbReference type="ARBA" id="ARBA00022764"/>
    </source>
</evidence>
<evidence type="ECO:0000256" key="4">
    <source>
        <dbReference type="ARBA" id="ARBA00004418"/>
    </source>
</evidence>
<keyword evidence="10" id="KW-0732">Signal</keyword>
<dbReference type="InterPro" id="IPR036907">
    <property type="entry name" value="5'-Nucleotdase_C_sf"/>
</dbReference>
<dbReference type="PANTHER" id="PTHR11575:SF6">
    <property type="entry name" value="2',3'-CYCLIC-NUCLEOTIDE 2'-PHOSPHODIESTERASE_3'-NUCLEOTIDASE"/>
    <property type="match status" value="1"/>
</dbReference>
<evidence type="ECO:0000256" key="1">
    <source>
        <dbReference type="ARBA" id="ARBA00000527"/>
    </source>
</evidence>
<evidence type="ECO:0000256" key="9">
    <source>
        <dbReference type="ARBA" id="ARBA00022723"/>
    </source>
</evidence>
<dbReference type="PRINTS" id="PR01607">
    <property type="entry name" value="APYRASEFAMLY"/>
</dbReference>
<dbReference type="InterPro" id="IPR006146">
    <property type="entry name" value="5'-Nucleotdase_CS"/>
</dbReference>
<dbReference type="NCBIfam" id="NF006938">
    <property type="entry name" value="PRK09420.1"/>
    <property type="match status" value="1"/>
</dbReference>
<comment type="similarity">
    <text evidence="5 16">Belongs to the 5'-nucleotidase family.</text>
</comment>
<dbReference type="InterPro" id="IPR008334">
    <property type="entry name" value="5'-Nucleotdase_C"/>
</dbReference>
<dbReference type="CDD" id="cd07410">
    <property type="entry name" value="MPP_CpdB_N"/>
    <property type="match status" value="1"/>
</dbReference>
<dbReference type="EMBL" id="AEPS01000008">
    <property type="protein sequence ID" value="EFU67292.1"/>
    <property type="molecule type" value="Genomic_DNA"/>
</dbReference>
<proteinExistence type="inferred from homology"/>
<gene>
    <name evidence="19" type="ORF">HMPREF9064_1247</name>
</gene>
<protein>
    <recommendedName>
        <fullName evidence="8">2',3'-cyclic-nucleotide 2'-phosphodiesterase/3'-nucleotidase</fullName>
        <ecNumber evidence="7">3.1.3.6</ecNumber>
        <ecNumber evidence="6">3.1.4.16</ecNumber>
    </recommendedName>
</protein>
<keyword evidence="20" id="KW-1185">Reference proteome</keyword>
<evidence type="ECO:0000256" key="16">
    <source>
        <dbReference type="RuleBase" id="RU362119"/>
    </source>
</evidence>
<dbReference type="Proteomes" id="UP000032871">
    <property type="component" value="Unassembled WGS sequence"/>
</dbReference>
<comment type="caution">
    <text evidence="19">The sequence shown here is derived from an EMBL/GenBank/DDBJ whole genome shotgun (WGS) entry which is preliminary data.</text>
</comment>
<dbReference type="GO" id="GO:0046872">
    <property type="term" value="F:metal ion binding"/>
    <property type="evidence" value="ECO:0007669"/>
    <property type="project" value="UniProtKB-KW"/>
</dbReference>
<dbReference type="AlphaFoldDB" id="E6KYL5"/>
<evidence type="ECO:0000256" key="3">
    <source>
        <dbReference type="ARBA" id="ARBA00001968"/>
    </source>
</evidence>
<organism evidence="19 20">
    <name type="scientific">Aggregatibacter segnis ATCC 33393</name>
    <dbReference type="NCBI Taxonomy" id="888057"/>
    <lineage>
        <taxon>Bacteria</taxon>
        <taxon>Pseudomonadati</taxon>
        <taxon>Pseudomonadota</taxon>
        <taxon>Gammaproteobacteria</taxon>
        <taxon>Pasteurellales</taxon>
        <taxon>Pasteurellaceae</taxon>
        <taxon>Aggregatibacter</taxon>
    </lineage>
</organism>
<dbReference type="FunFam" id="3.90.780.10:FF:000002">
    <property type="entry name" value="Bifunctional 2',3'-cyclic-nucleotide 2'-phosphodiesterase/3'-nucleotidase"/>
    <property type="match status" value="1"/>
</dbReference>
<reference evidence="19 20" key="1">
    <citation type="submission" date="2010-12" db="EMBL/GenBank/DDBJ databases">
        <authorList>
            <person name="Muzny D."/>
            <person name="Qin X."/>
            <person name="Deng J."/>
            <person name="Jiang H."/>
            <person name="Liu Y."/>
            <person name="Qu J."/>
            <person name="Song X.-Z."/>
            <person name="Zhang L."/>
            <person name="Thornton R."/>
            <person name="Coyle M."/>
            <person name="Francisco L."/>
            <person name="Jackson L."/>
            <person name="Javaid M."/>
            <person name="Korchina V."/>
            <person name="Kovar C."/>
            <person name="Mata R."/>
            <person name="Mathew T."/>
            <person name="Ngo R."/>
            <person name="Nguyen L."/>
            <person name="Nguyen N."/>
            <person name="Okwuonu G."/>
            <person name="Ongeri F."/>
            <person name="Pham C."/>
            <person name="Simmons D."/>
            <person name="Wilczek-Boney K."/>
            <person name="Hale W."/>
            <person name="Jakkamsetti A."/>
            <person name="Pham P."/>
            <person name="Ruth R."/>
            <person name="San Lucas F."/>
            <person name="Warren J."/>
            <person name="Zhang J."/>
            <person name="Zhao Z."/>
            <person name="Zhou C."/>
            <person name="Zhu D."/>
            <person name="Lee S."/>
            <person name="Bess C."/>
            <person name="Blankenburg K."/>
            <person name="Forbes L."/>
            <person name="Fu Q."/>
            <person name="Gubbala S."/>
            <person name="Hirani K."/>
            <person name="Jayaseelan J.C."/>
            <person name="Lara F."/>
            <person name="Munidasa M."/>
            <person name="Palculict T."/>
            <person name="Patil S."/>
            <person name="Pu L.-L."/>
            <person name="Saada N."/>
            <person name="Tang L."/>
            <person name="Weissenberger G."/>
            <person name="Zhu Y."/>
            <person name="Hemphill L."/>
            <person name="Shang Y."/>
            <person name="Youmans B."/>
            <person name="Ayvaz T."/>
            <person name="Ross M."/>
            <person name="Santibanez J."/>
            <person name="Aqrawi P."/>
            <person name="Gross S."/>
            <person name="Joshi V."/>
            <person name="Fowler G."/>
            <person name="Nazareth L."/>
            <person name="Reid J."/>
            <person name="Worley K."/>
            <person name="Petrosino J."/>
            <person name="Highlander S."/>
            <person name="Gibbs R."/>
        </authorList>
    </citation>
    <scope>NUCLEOTIDE SEQUENCE [LARGE SCALE GENOMIC DNA]</scope>
    <source>
        <strain evidence="19 20">ATCC 33393</strain>
    </source>
</reference>
<comment type="catalytic activity">
    <reaction evidence="2">
        <text>a nucleoside 2',3'-cyclic phosphate + H2O = a nucleoside 3'-phosphate + H(+)</text>
        <dbReference type="Rhea" id="RHEA:19621"/>
        <dbReference type="ChEBI" id="CHEBI:15377"/>
        <dbReference type="ChEBI" id="CHEBI:15378"/>
        <dbReference type="ChEBI" id="CHEBI:66949"/>
        <dbReference type="ChEBI" id="CHEBI:66954"/>
        <dbReference type="EC" id="3.1.4.16"/>
    </reaction>
</comment>
<keyword evidence="11 16" id="KW-0547">Nucleotide-binding</keyword>
<dbReference type="GO" id="GO:0008663">
    <property type="term" value="F:2',3'-cyclic-nucleotide 2'-phosphodiesterase activity"/>
    <property type="evidence" value="ECO:0007669"/>
    <property type="project" value="UniProtKB-EC"/>
</dbReference>
<dbReference type="FunFam" id="3.60.21.10:FF:000037">
    <property type="entry name" value="Bifunctional 2',3'-cyclic-nucleotide 2'-phosphodiesterase/3'-nucleotidase"/>
    <property type="match status" value="1"/>
</dbReference>
<dbReference type="InterPro" id="IPR004843">
    <property type="entry name" value="Calcineurin-like_PHP"/>
</dbReference>
<evidence type="ECO:0000256" key="13">
    <source>
        <dbReference type="ARBA" id="ARBA00022801"/>
    </source>
</evidence>
<dbReference type="PANTHER" id="PTHR11575">
    <property type="entry name" value="5'-NUCLEOTIDASE-RELATED"/>
    <property type="match status" value="1"/>
</dbReference>
<accession>E6KYL5</accession>
<dbReference type="SUPFAM" id="SSF55816">
    <property type="entry name" value="5'-nucleotidase (syn. UDP-sugar hydrolase), C-terminal domain"/>
    <property type="match status" value="1"/>
</dbReference>
<comment type="subcellular location">
    <subcellularLocation>
        <location evidence="4">Periplasm</location>
    </subcellularLocation>
</comment>
<dbReference type="HOGENOM" id="CLU_005854_4_1_6"/>
<evidence type="ECO:0000256" key="7">
    <source>
        <dbReference type="ARBA" id="ARBA00012642"/>
    </source>
</evidence>
<keyword evidence="14" id="KW-0511">Multifunctional enzyme</keyword>
<comment type="cofactor">
    <cofactor evidence="3">
        <name>a divalent metal cation</name>
        <dbReference type="ChEBI" id="CHEBI:60240"/>
    </cofactor>
</comment>
<evidence type="ECO:0000256" key="6">
    <source>
        <dbReference type="ARBA" id="ARBA00012364"/>
    </source>
</evidence>
<dbReference type="InterPro" id="IPR041827">
    <property type="entry name" value="CpdB_N"/>
</dbReference>
<sequence>MVKNNRTFPFKAPQFPYNNAVFFNPFSLTKEFIMMNRRRFIQIGATSVLALSCNRMAFAKSDNQVDLRIIGTTDIHSFLTDFDYYKDAPTEKFGFTRAASLIRQARAEVKNSVLVDNGDLIQGNPIADYQAAVGYKEGKSNPAVDCLNAMHYEVGTLGNHEFNYGLDYLADAIKQANFPIVNANVVKVGTEEPYYTPYVIQEKTVVDNKGKSHKLKIGYIGFVPPQIMVWDKANLTGKVETRDIVKSAQKYVREMKKKGADIIVALAHTGPSDEPYHEGAENSAFYLADMPHIDAVIFGHSHRLFPNKEFAKSPNADIAKGTVKGVPESMAGYWANNISVVDLVLSEHNGKWIVTDGKAVLRPIYDAENKKALAENDPEVTALLKETHEATRKFVAQPIGKATDNMYSYLALVQDDPTIQIVNQAQKAYVEKVAPSVPAMAGLPILSAGAPFKAGGRKNDPTGYTEVNKGELTFRNAADLYLYPNTLVVVKVSGEQLKEWLECSAGMFKQIDQASDKPQSLLDWEGFRTYNFDVIDGVNYEYDLTQPPRYDGECKLINPNAHRVLNLTYQGKPVDPKAEFLIATNNYRAYGNKFPGTGDKHIVYASPDENRQVLADYIKATSEKDGAVNPRADKNWRFVPIKGNDKLDVRFETSPSEQTAQFIKENAQYPMKQVGTDEVGFAVYQIDLSGK</sequence>
<dbReference type="NCBIfam" id="TIGR01390">
    <property type="entry name" value="CycNucDiestase"/>
    <property type="match status" value="1"/>
</dbReference>
<feature type="domain" description="5'-Nucleotidase C-terminal" evidence="18">
    <location>
        <begin position="399"/>
        <end position="592"/>
    </location>
</feature>
<evidence type="ECO:0000256" key="2">
    <source>
        <dbReference type="ARBA" id="ARBA00001730"/>
    </source>
</evidence>
<comment type="catalytic activity">
    <reaction evidence="1">
        <text>a ribonucleoside 3'-phosphate + H2O = a ribonucleoside + phosphate</text>
        <dbReference type="Rhea" id="RHEA:10144"/>
        <dbReference type="ChEBI" id="CHEBI:13197"/>
        <dbReference type="ChEBI" id="CHEBI:15377"/>
        <dbReference type="ChEBI" id="CHEBI:18254"/>
        <dbReference type="ChEBI" id="CHEBI:43474"/>
        <dbReference type="EC" id="3.1.3.6"/>
    </reaction>
</comment>
<evidence type="ECO:0000256" key="15">
    <source>
        <dbReference type="ARBA" id="ARBA00056111"/>
    </source>
</evidence>
<name>E6KYL5_9PAST</name>
<evidence type="ECO:0000313" key="19">
    <source>
        <dbReference type="EMBL" id="EFU67292.1"/>
    </source>
</evidence>
<evidence type="ECO:0000256" key="14">
    <source>
        <dbReference type="ARBA" id="ARBA00023268"/>
    </source>
</evidence>
<dbReference type="Gene3D" id="3.60.21.10">
    <property type="match status" value="1"/>
</dbReference>
<evidence type="ECO:0000256" key="5">
    <source>
        <dbReference type="ARBA" id="ARBA00006654"/>
    </source>
</evidence>
<evidence type="ECO:0000259" key="18">
    <source>
        <dbReference type="Pfam" id="PF02872"/>
    </source>
</evidence>
<dbReference type="GO" id="GO:0009166">
    <property type="term" value="P:nucleotide catabolic process"/>
    <property type="evidence" value="ECO:0007669"/>
    <property type="project" value="InterPro"/>
</dbReference>
<dbReference type="GO" id="GO:0000166">
    <property type="term" value="F:nucleotide binding"/>
    <property type="evidence" value="ECO:0007669"/>
    <property type="project" value="UniProtKB-KW"/>
</dbReference>
<comment type="function">
    <text evidence="15">This bifunctional enzyme catalyzes two consecutive reactions during ribonucleic acid degradation. Converts a 2',3'-cyclic nucleotide to a 3'-nucleotide and then the 3'-nucleotide to the corresponding nucleoside and phosphate.</text>
</comment>
<dbReference type="Pfam" id="PF02872">
    <property type="entry name" value="5_nucleotid_C"/>
    <property type="match status" value="1"/>
</dbReference>
<keyword evidence="13 16" id="KW-0378">Hydrolase</keyword>
<evidence type="ECO:0000256" key="8">
    <source>
        <dbReference type="ARBA" id="ARBA00016420"/>
    </source>
</evidence>
<evidence type="ECO:0000259" key="17">
    <source>
        <dbReference type="Pfam" id="PF00149"/>
    </source>
</evidence>
<dbReference type="EC" id="3.1.4.16" evidence="6"/>
<dbReference type="Pfam" id="PF00149">
    <property type="entry name" value="Metallophos"/>
    <property type="match status" value="1"/>
</dbReference>
<dbReference type="EC" id="3.1.3.6" evidence="7"/>